<feature type="transmembrane region" description="Helical" evidence="1">
    <location>
        <begin position="185"/>
        <end position="206"/>
    </location>
</feature>
<gene>
    <name evidence="2" type="ORF">BLX24_04540</name>
</gene>
<protein>
    <submittedName>
        <fullName evidence="2">Uncharacterized protein</fullName>
    </submittedName>
</protein>
<accession>A0A1S2VMW8</accession>
<dbReference type="AlphaFoldDB" id="A0A1S2VMW8"/>
<reference evidence="2 3" key="1">
    <citation type="submission" date="2016-10" db="EMBL/GenBank/DDBJ databases">
        <title>Arsenicibacter rosenii gen. nov., sp. nov., an efficient arsenic-methylating bacterium isolated from an arsenic-contaminated paddy soil.</title>
        <authorList>
            <person name="Huang K."/>
        </authorList>
    </citation>
    <scope>NUCLEOTIDE SEQUENCE [LARGE SCALE GENOMIC DNA]</scope>
    <source>
        <strain evidence="2 3">SM-1</strain>
    </source>
</reference>
<keyword evidence="3" id="KW-1185">Reference proteome</keyword>
<feature type="transmembrane region" description="Helical" evidence="1">
    <location>
        <begin position="144"/>
        <end position="164"/>
    </location>
</feature>
<evidence type="ECO:0000313" key="3">
    <source>
        <dbReference type="Proteomes" id="UP000181790"/>
    </source>
</evidence>
<dbReference type="OrthoDB" id="128043at2"/>
<keyword evidence="1" id="KW-0472">Membrane</keyword>
<organism evidence="2 3">
    <name type="scientific">Arsenicibacter rosenii</name>
    <dbReference type="NCBI Taxonomy" id="1750698"/>
    <lineage>
        <taxon>Bacteria</taxon>
        <taxon>Pseudomonadati</taxon>
        <taxon>Bacteroidota</taxon>
        <taxon>Cytophagia</taxon>
        <taxon>Cytophagales</taxon>
        <taxon>Spirosomataceae</taxon>
        <taxon>Arsenicibacter</taxon>
    </lineage>
</organism>
<sequence>MKRYIKLFLFLICLMPVAVWGHVGSSGVIVQKQAGKYQLLISVNPPDVVPGTAKVTVIVESGNVQSIMARPVYFWSGDEGAPSHDELTPVKGMPGRFEGVVWLMDSGSSSIQLELLGPDGKEMVVAPVVSMATAQRDMPAGTGVVLAILGVLLVILMVTIIGASSADSVIKPGVAAPARLGRKRLIGMGIGGLVLVLMLTGGRFWWNSWAANYQNHQLYKRTKIKTTVAVKEAQPVLTVQIDSSEFSKRGRRRMVSFILPDHGKLMHVFLVRTPGLDAFAHLHPDRRDTLNYESKLPNLPGGKYLVYADVVYRSGFAETMVDTVEVPSVKVSAAQAAARTQTDPDDSWLVTEPMGVKSNAIGKLHLDDDMVACGKPSASVKLDDGSTMFWNDKPGPVLEANQLYTLRFAVADEAGKPAKLEPYLGMQGHAAIVRSDGTVYIHLHPVGTYSMAAEETLLSRIADTTRSFKYPNAKQFRDSIDAYVAKVKTLPEAEKNKLLMSSMPAMNHTMKTNNMVEFPYAFPRAGHYRIWVQVKRNGKVLTGVFDTQVKETLM</sequence>
<comment type="caution">
    <text evidence="2">The sequence shown here is derived from an EMBL/GenBank/DDBJ whole genome shotgun (WGS) entry which is preliminary data.</text>
</comment>
<dbReference type="RefSeq" id="WP_071501912.1">
    <property type="nucleotide sequence ID" value="NZ_MORL01000002.1"/>
</dbReference>
<keyword evidence="1" id="KW-1133">Transmembrane helix</keyword>
<name>A0A1S2VMW8_9BACT</name>
<dbReference type="Proteomes" id="UP000181790">
    <property type="component" value="Unassembled WGS sequence"/>
</dbReference>
<dbReference type="EMBL" id="MORL01000002">
    <property type="protein sequence ID" value="OIN60117.1"/>
    <property type="molecule type" value="Genomic_DNA"/>
</dbReference>
<evidence type="ECO:0000256" key="1">
    <source>
        <dbReference type="SAM" id="Phobius"/>
    </source>
</evidence>
<evidence type="ECO:0000313" key="2">
    <source>
        <dbReference type="EMBL" id="OIN60117.1"/>
    </source>
</evidence>
<proteinExistence type="predicted"/>
<keyword evidence="1" id="KW-0812">Transmembrane</keyword>